<dbReference type="SUPFAM" id="SSF101447">
    <property type="entry name" value="Formin homology 2 domain (FH2 domain)"/>
    <property type="match status" value="1"/>
</dbReference>
<dbReference type="InterPro" id="IPR051144">
    <property type="entry name" value="Formin_homology_domain"/>
</dbReference>
<reference evidence="2" key="2">
    <citation type="submission" date="2019-10" db="EMBL/GenBank/DDBJ databases">
        <title>A de novo genome assembly of a pear dwarfing rootstock.</title>
        <authorList>
            <person name="Wang F."/>
            <person name="Wang J."/>
            <person name="Li S."/>
            <person name="Zhang Y."/>
            <person name="Fang M."/>
            <person name="Ma L."/>
            <person name="Zhao Y."/>
            <person name="Jiang S."/>
        </authorList>
    </citation>
    <scope>NUCLEOTIDE SEQUENCE [LARGE SCALE GENOMIC DNA]</scope>
</reference>
<proteinExistence type="predicted"/>
<dbReference type="AlphaFoldDB" id="A0A5N5HZ02"/>
<gene>
    <name evidence="1" type="ORF">D8674_028344</name>
</gene>
<dbReference type="EMBL" id="SMOL01000120">
    <property type="protein sequence ID" value="KAB2632097.1"/>
    <property type="molecule type" value="Genomic_DNA"/>
</dbReference>
<evidence type="ECO:0000313" key="2">
    <source>
        <dbReference type="Proteomes" id="UP000327157"/>
    </source>
</evidence>
<reference evidence="1 2" key="1">
    <citation type="submission" date="2019-09" db="EMBL/GenBank/DDBJ databases">
        <authorList>
            <person name="Ou C."/>
        </authorList>
    </citation>
    <scope>NUCLEOTIDE SEQUENCE [LARGE SCALE GENOMIC DNA]</scope>
    <source>
        <strain evidence="1">S2</strain>
        <tissue evidence="1">Leaf</tissue>
    </source>
</reference>
<protein>
    <submittedName>
        <fullName evidence="1">Formin-like protein 14</fullName>
    </submittedName>
</protein>
<accession>A0A5N5HZ02</accession>
<keyword evidence="2" id="KW-1185">Reference proteome</keyword>
<dbReference type="PANTHER" id="PTHR45733">
    <property type="entry name" value="FORMIN-J"/>
    <property type="match status" value="1"/>
</dbReference>
<dbReference type="Gene3D" id="1.20.58.2220">
    <property type="entry name" value="Formin, FH2 domain"/>
    <property type="match status" value="1"/>
</dbReference>
<comment type="caution">
    <text evidence="1">The sequence shown here is derived from an EMBL/GenBank/DDBJ whole genome shotgun (WGS) entry which is preliminary data.</text>
</comment>
<dbReference type="Proteomes" id="UP000327157">
    <property type="component" value="Chromosome 6"/>
</dbReference>
<reference evidence="1 2" key="3">
    <citation type="submission" date="2019-11" db="EMBL/GenBank/DDBJ databases">
        <title>A de novo genome assembly of a pear dwarfing rootstock.</title>
        <authorList>
            <person name="Wang F."/>
            <person name="Wang J."/>
            <person name="Li S."/>
            <person name="Zhang Y."/>
            <person name="Fang M."/>
            <person name="Ma L."/>
            <person name="Zhao Y."/>
            <person name="Jiang S."/>
        </authorList>
    </citation>
    <scope>NUCLEOTIDE SEQUENCE [LARGE SCALE GENOMIC DNA]</scope>
    <source>
        <strain evidence="1">S2</strain>
        <tissue evidence="1">Leaf</tissue>
    </source>
</reference>
<dbReference type="PANTHER" id="PTHR45733:SF17">
    <property type="entry name" value="FORMIN-LIKE PROTEIN 14"/>
    <property type="match status" value="1"/>
</dbReference>
<dbReference type="OrthoDB" id="695218at2759"/>
<sequence length="120" mass="13705">MQAVRKGLEKVEQELAASENDGAIYAGFQKVRNTDDIWSYGLILLLAGRNADSLSQYFGEDPARCPFEQVTQVLFVFVKMFKKSREENERLAEAEKKKLEREAIKDRTVTNSSARKDDVK</sequence>
<dbReference type="InterPro" id="IPR042201">
    <property type="entry name" value="FH2_Formin_sf"/>
</dbReference>
<name>A0A5N5HZ02_9ROSA</name>
<evidence type="ECO:0000313" key="1">
    <source>
        <dbReference type="EMBL" id="KAB2632097.1"/>
    </source>
</evidence>
<organism evidence="1 2">
    <name type="scientific">Pyrus ussuriensis x Pyrus communis</name>
    <dbReference type="NCBI Taxonomy" id="2448454"/>
    <lineage>
        <taxon>Eukaryota</taxon>
        <taxon>Viridiplantae</taxon>
        <taxon>Streptophyta</taxon>
        <taxon>Embryophyta</taxon>
        <taxon>Tracheophyta</taxon>
        <taxon>Spermatophyta</taxon>
        <taxon>Magnoliopsida</taxon>
        <taxon>eudicotyledons</taxon>
        <taxon>Gunneridae</taxon>
        <taxon>Pentapetalae</taxon>
        <taxon>rosids</taxon>
        <taxon>fabids</taxon>
        <taxon>Rosales</taxon>
        <taxon>Rosaceae</taxon>
        <taxon>Amygdaloideae</taxon>
        <taxon>Maleae</taxon>
        <taxon>Pyrus</taxon>
    </lineage>
</organism>